<comment type="subcellular location">
    <subcellularLocation>
        <location evidence="1 6">Nucleus</location>
    </subcellularLocation>
</comment>
<dbReference type="InterPro" id="IPR045912">
    <property type="entry name" value="FOXJ2/3-like"/>
</dbReference>
<evidence type="ECO:0000313" key="10">
    <source>
        <dbReference type="Proteomes" id="UP000245119"/>
    </source>
</evidence>
<dbReference type="GO" id="GO:0005634">
    <property type="term" value="C:nucleus"/>
    <property type="evidence" value="ECO:0007669"/>
    <property type="project" value="UniProtKB-SubCell"/>
</dbReference>
<evidence type="ECO:0000256" key="5">
    <source>
        <dbReference type="ARBA" id="ARBA00023242"/>
    </source>
</evidence>
<dbReference type="PROSITE" id="PS50039">
    <property type="entry name" value="FORK_HEAD_3"/>
    <property type="match status" value="1"/>
</dbReference>
<sequence>MTQQQRGNRVKSQLRTGKPPYSYANLITFAINSSPQKKLTLSEIYQWICDNFPYYRDAGNGWKNSIRHNLSLSKCFLKVPRSKDDPGKGSYWIIDSNPPEDPLPVRHRKRRPNERTSPYSPEVGPPVMTAVQSPTLAAINVQITTEHQEKPEICLDGTSINDDLSSSFLHLYKSVFENSTGNLNALLNSSETCDSNQSKEPNKIQRRLLEADSLRPIKSEDVCLGPPPSSILSMSSGLLHNLDSLKESMRLAGAGNYDWQSIDMTHFQGLMDTIKHGDQSNVTSVNSEQLIDLASSLNNFFSQVGSLTSHSQNGSRFGTAESPSDCLTASTSVLTPITQTQAGESYHSDQPSSAVRPNFLHGDDIDDDFNWDKLL</sequence>
<accession>A0A2T7PPG6</accession>
<keyword evidence="2" id="KW-0805">Transcription regulation</keyword>
<feature type="compositionally biased region" description="Polar residues" evidence="7">
    <location>
        <begin position="341"/>
        <end position="355"/>
    </location>
</feature>
<dbReference type="SUPFAM" id="SSF46785">
    <property type="entry name" value="Winged helix' DNA-binding domain"/>
    <property type="match status" value="1"/>
</dbReference>
<name>A0A2T7PPG6_POMCA</name>
<protein>
    <recommendedName>
        <fullName evidence="8">Fork-head domain-containing protein</fullName>
    </recommendedName>
</protein>
<dbReference type="Pfam" id="PF00250">
    <property type="entry name" value="Forkhead"/>
    <property type="match status" value="1"/>
</dbReference>
<dbReference type="EMBL" id="PZQS01000002">
    <property type="protein sequence ID" value="PVD35308.1"/>
    <property type="molecule type" value="Genomic_DNA"/>
</dbReference>
<evidence type="ECO:0000256" key="6">
    <source>
        <dbReference type="PROSITE-ProRule" id="PRU00089"/>
    </source>
</evidence>
<gene>
    <name evidence="9" type="ORF">C0Q70_02268</name>
</gene>
<evidence type="ECO:0000259" key="8">
    <source>
        <dbReference type="PROSITE" id="PS50039"/>
    </source>
</evidence>
<keyword evidence="4" id="KW-0804">Transcription</keyword>
<keyword evidence="3 6" id="KW-0238">DNA-binding</keyword>
<evidence type="ECO:0000256" key="3">
    <source>
        <dbReference type="ARBA" id="ARBA00023125"/>
    </source>
</evidence>
<dbReference type="PANTHER" id="PTHR46078">
    <property type="entry name" value="FORKHEAD BOX PROTEIN J2 FAMILY MEMBER"/>
    <property type="match status" value="1"/>
</dbReference>
<keyword evidence="10" id="KW-1185">Reference proteome</keyword>
<dbReference type="PRINTS" id="PR00053">
    <property type="entry name" value="FORKHEAD"/>
</dbReference>
<dbReference type="InterPro" id="IPR030456">
    <property type="entry name" value="TF_fork_head_CS_2"/>
</dbReference>
<dbReference type="OrthoDB" id="10029558at2759"/>
<feature type="domain" description="Fork-head" evidence="8">
    <location>
        <begin position="18"/>
        <end position="113"/>
    </location>
</feature>
<dbReference type="InterPro" id="IPR036390">
    <property type="entry name" value="WH_DNA-bd_sf"/>
</dbReference>
<dbReference type="FunFam" id="1.10.10.10:FF:000088">
    <property type="entry name" value="Forkhead box protein J3"/>
    <property type="match status" value="1"/>
</dbReference>
<organism evidence="9 10">
    <name type="scientific">Pomacea canaliculata</name>
    <name type="common">Golden apple snail</name>
    <dbReference type="NCBI Taxonomy" id="400727"/>
    <lineage>
        <taxon>Eukaryota</taxon>
        <taxon>Metazoa</taxon>
        <taxon>Spiralia</taxon>
        <taxon>Lophotrochozoa</taxon>
        <taxon>Mollusca</taxon>
        <taxon>Gastropoda</taxon>
        <taxon>Caenogastropoda</taxon>
        <taxon>Architaenioglossa</taxon>
        <taxon>Ampullarioidea</taxon>
        <taxon>Ampullariidae</taxon>
        <taxon>Pomacea</taxon>
    </lineage>
</organism>
<feature type="region of interest" description="Disordered" evidence="7">
    <location>
        <begin position="341"/>
        <end position="360"/>
    </location>
</feature>
<feature type="DNA-binding region" description="Fork-head" evidence="6">
    <location>
        <begin position="18"/>
        <end position="113"/>
    </location>
</feature>
<keyword evidence="5 6" id="KW-0539">Nucleus</keyword>
<dbReference type="AlphaFoldDB" id="A0A2T7PPG6"/>
<dbReference type="PROSITE" id="PS00658">
    <property type="entry name" value="FORK_HEAD_2"/>
    <property type="match status" value="1"/>
</dbReference>
<dbReference type="PROSITE" id="PS00657">
    <property type="entry name" value="FORK_HEAD_1"/>
    <property type="match status" value="1"/>
</dbReference>
<evidence type="ECO:0000256" key="4">
    <source>
        <dbReference type="ARBA" id="ARBA00023163"/>
    </source>
</evidence>
<evidence type="ECO:0000313" key="9">
    <source>
        <dbReference type="EMBL" id="PVD35308.1"/>
    </source>
</evidence>
<proteinExistence type="predicted"/>
<dbReference type="SMART" id="SM00339">
    <property type="entry name" value="FH"/>
    <property type="match status" value="1"/>
</dbReference>
<comment type="caution">
    <text evidence="9">The sequence shown here is derived from an EMBL/GenBank/DDBJ whole genome shotgun (WGS) entry which is preliminary data.</text>
</comment>
<dbReference type="InterPro" id="IPR036388">
    <property type="entry name" value="WH-like_DNA-bd_sf"/>
</dbReference>
<dbReference type="PANTHER" id="PTHR46078:SF2">
    <property type="entry name" value="FORK-HEAD DOMAIN-CONTAINING PROTEIN"/>
    <property type="match status" value="1"/>
</dbReference>
<evidence type="ECO:0000256" key="7">
    <source>
        <dbReference type="SAM" id="MobiDB-lite"/>
    </source>
</evidence>
<dbReference type="GO" id="GO:0000978">
    <property type="term" value="F:RNA polymerase II cis-regulatory region sequence-specific DNA binding"/>
    <property type="evidence" value="ECO:0007669"/>
    <property type="project" value="TreeGrafter"/>
</dbReference>
<dbReference type="STRING" id="400727.A0A2T7PPG6"/>
<dbReference type="CDD" id="cd20052">
    <property type="entry name" value="FH_FOXJ3"/>
    <property type="match status" value="1"/>
</dbReference>
<evidence type="ECO:0000256" key="1">
    <source>
        <dbReference type="ARBA" id="ARBA00004123"/>
    </source>
</evidence>
<dbReference type="InterPro" id="IPR018122">
    <property type="entry name" value="TF_fork_head_CS_1"/>
</dbReference>
<reference evidence="9 10" key="1">
    <citation type="submission" date="2018-04" db="EMBL/GenBank/DDBJ databases">
        <title>The genome of golden apple snail Pomacea canaliculata provides insight into stress tolerance and invasive adaptation.</title>
        <authorList>
            <person name="Liu C."/>
            <person name="Liu B."/>
            <person name="Ren Y."/>
            <person name="Zhang Y."/>
            <person name="Wang H."/>
            <person name="Li S."/>
            <person name="Jiang F."/>
            <person name="Yin L."/>
            <person name="Zhang G."/>
            <person name="Qian W."/>
            <person name="Fan W."/>
        </authorList>
    </citation>
    <scope>NUCLEOTIDE SEQUENCE [LARGE SCALE GENOMIC DNA]</scope>
    <source>
        <strain evidence="9">SZHN2017</strain>
        <tissue evidence="9">Muscle</tissue>
    </source>
</reference>
<dbReference type="GO" id="GO:0000981">
    <property type="term" value="F:DNA-binding transcription factor activity, RNA polymerase II-specific"/>
    <property type="evidence" value="ECO:0007669"/>
    <property type="project" value="TreeGrafter"/>
</dbReference>
<feature type="region of interest" description="Disordered" evidence="7">
    <location>
        <begin position="82"/>
        <end position="127"/>
    </location>
</feature>
<dbReference type="Proteomes" id="UP000245119">
    <property type="component" value="Linkage Group LG2"/>
</dbReference>
<dbReference type="Gene3D" id="1.10.10.10">
    <property type="entry name" value="Winged helix-like DNA-binding domain superfamily/Winged helix DNA-binding domain"/>
    <property type="match status" value="1"/>
</dbReference>
<dbReference type="InterPro" id="IPR001766">
    <property type="entry name" value="Fork_head_dom"/>
</dbReference>
<evidence type="ECO:0000256" key="2">
    <source>
        <dbReference type="ARBA" id="ARBA00023015"/>
    </source>
</evidence>